<dbReference type="InterPro" id="IPR013761">
    <property type="entry name" value="SAM/pointed_sf"/>
</dbReference>
<protein>
    <recommendedName>
        <fullName evidence="5">SAM domain-containing protein</fullName>
    </recommendedName>
</protein>
<dbReference type="Pfam" id="PF00536">
    <property type="entry name" value="SAM_1"/>
    <property type="match status" value="1"/>
</dbReference>
<dbReference type="SUPFAM" id="SSF47769">
    <property type="entry name" value="SAM/Pointed domain"/>
    <property type="match status" value="2"/>
</dbReference>
<dbReference type="PRINTS" id="PR00819">
    <property type="entry name" value="CBXCFQXSUPER"/>
</dbReference>
<dbReference type="CDD" id="cd00009">
    <property type="entry name" value="AAA"/>
    <property type="match status" value="1"/>
</dbReference>
<dbReference type="Gene3D" id="1.10.150.50">
    <property type="entry name" value="Transcription Factor, Ets-1"/>
    <property type="match status" value="1"/>
</dbReference>
<dbReference type="FunFam" id="3.40.50.300:FF:000216">
    <property type="entry name" value="Type VII secretion ATPase EccA"/>
    <property type="match status" value="1"/>
</dbReference>
<dbReference type="InterPro" id="IPR027417">
    <property type="entry name" value="P-loop_NTPase"/>
</dbReference>
<dbReference type="InterPro" id="IPR050773">
    <property type="entry name" value="CbxX/CfxQ_RuBisCO_ESX"/>
</dbReference>
<dbReference type="CDD" id="cd09487">
    <property type="entry name" value="SAM_superfamily"/>
    <property type="match status" value="1"/>
</dbReference>
<organism evidence="6">
    <name type="scientific">Prymnesium polylepis</name>
    <dbReference type="NCBI Taxonomy" id="72548"/>
    <lineage>
        <taxon>Eukaryota</taxon>
        <taxon>Haptista</taxon>
        <taxon>Haptophyta</taxon>
        <taxon>Prymnesiophyceae</taxon>
        <taxon>Prymnesiales</taxon>
        <taxon>Prymnesiaceae</taxon>
        <taxon>Prymnesium</taxon>
    </lineage>
</organism>
<evidence type="ECO:0000256" key="2">
    <source>
        <dbReference type="ARBA" id="ARBA00022741"/>
    </source>
</evidence>
<dbReference type="PROSITE" id="PS50105">
    <property type="entry name" value="SAM_DOMAIN"/>
    <property type="match status" value="1"/>
</dbReference>
<reference evidence="6" key="1">
    <citation type="submission" date="2021-01" db="EMBL/GenBank/DDBJ databases">
        <authorList>
            <person name="Corre E."/>
            <person name="Pelletier E."/>
            <person name="Niang G."/>
            <person name="Scheremetjew M."/>
            <person name="Finn R."/>
            <person name="Kale V."/>
            <person name="Holt S."/>
            <person name="Cochrane G."/>
            <person name="Meng A."/>
            <person name="Brown T."/>
            <person name="Cohen L."/>
        </authorList>
    </citation>
    <scope>NUCLEOTIDE SEQUENCE</scope>
    <source>
        <strain evidence="6">UIO037</strain>
    </source>
</reference>
<evidence type="ECO:0000256" key="4">
    <source>
        <dbReference type="SAM" id="MobiDB-lite"/>
    </source>
</evidence>
<dbReference type="PANTHER" id="PTHR43392:SF2">
    <property type="entry name" value="AAA-TYPE ATPASE FAMILY PROTEIN _ ANKYRIN REPEAT FAMILY PROTEIN"/>
    <property type="match status" value="1"/>
</dbReference>
<evidence type="ECO:0000256" key="3">
    <source>
        <dbReference type="ARBA" id="ARBA00022840"/>
    </source>
</evidence>
<feature type="region of interest" description="Disordered" evidence="4">
    <location>
        <begin position="31"/>
        <end position="66"/>
    </location>
</feature>
<evidence type="ECO:0000313" key="6">
    <source>
        <dbReference type="EMBL" id="CAE2262158.1"/>
    </source>
</evidence>
<gene>
    <name evidence="6" type="ORF">CPOL0286_LOCUS16807</name>
</gene>
<keyword evidence="2" id="KW-0547">Nucleotide-binding</keyword>
<dbReference type="Gene3D" id="1.20.58.80">
    <property type="entry name" value="Phosphotransferase system, lactose/cellobiose-type IIA subunit"/>
    <property type="match status" value="1"/>
</dbReference>
<keyword evidence="3" id="KW-0067">ATP-binding</keyword>
<dbReference type="Gene3D" id="1.10.8.60">
    <property type="match status" value="1"/>
</dbReference>
<evidence type="ECO:0000256" key="1">
    <source>
        <dbReference type="ARBA" id="ARBA00010378"/>
    </source>
</evidence>
<comment type="similarity">
    <text evidence="1">Belongs to the CbxX/CfxQ family.</text>
</comment>
<dbReference type="InterPro" id="IPR000641">
    <property type="entry name" value="CbxX/CfxQ"/>
</dbReference>
<name>A0A7S4N2Q8_9EUKA</name>
<dbReference type="Gene3D" id="3.40.50.300">
    <property type="entry name" value="P-loop containing nucleotide triphosphate hydrolases"/>
    <property type="match status" value="1"/>
</dbReference>
<dbReference type="GO" id="GO:0016887">
    <property type="term" value="F:ATP hydrolysis activity"/>
    <property type="evidence" value="ECO:0007669"/>
    <property type="project" value="InterPro"/>
</dbReference>
<dbReference type="EMBL" id="HBKO01036741">
    <property type="protein sequence ID" value="CAE2262158.1"/>
    <property type="molecule type" value="Transcribed_RNA"/>
</dbReference>
<dbReference type="Pfam" id="PF00004">
    <property type="entry name" value="AAA"/>
    <property type="match status" value="1"/>
</dbReference>
<dbReference type="SMART" id="SM00454">
    <property type="entry name" value="SAM"/>
    <property type="match status" value="2"/>
</dbReference>
<feature type="compositionally biased region" description="Acidic residues" evidence="4">
    <location>
        <begin position="49"/>
        <end position="66"/>
    </location>
</feature>
<dbReference type="SUPFAM" id="SSF52540">
    <property type="entry name" value="P-loop containing nucleoside triphosphate hydrolases"/>
    <property type="match status" value="1"/>
</dbReference>
<dbReference type="AlphaFoldDB" id="A0A7S4N2Q8"/>
<evidence type="ECO:0000259" key="5">
    <source>
        <dbReference type="PROSITE" id="PS50105"/>
    </source>
</evidence>
<dbReference type="GO" id="GO:0005524">
    <property type="term" value="F:ATP binding"/>
    <property type="evidence" value="ECO:0007669"/>
    <property type="project" value="UniProtKB-KW"/>
</dbReference>
<dbReference type="InterPro" id="IPR003593">
    <property type="entry name" value="AAA+_ATPase"/>
</dbReference>
<proteinExistence type="inferred from homology"/>
<dbReference type="InterPro" id="IPR001660">
    <property type="entry name" value="SAM"/>
</dbReference>
<dbReference type="PANTHER" id="PTHR43392">
    <property type="entry name" value="AAA-TYPE ATPASE FAMILY PROTEIN / ANKYRIN REPEAT FAMILY PROTEIN"/>
    <property type="match status" value="1"/>
</dbReference>
<sequence>MTAIKYEKNPVTIKTIREKVLEYTTRAEAIAAGLNASKNPKPKKAGGAPDEEEKDDDDDDDVEPEPLTEEQLKAAEAEMEQELEKLVGMASVKDDMRKLCKQLALDIKRRQEGKGAVDAIRHMMFTGNPGVGKTTVSRLVARLYKQLGVSSKETVVEVQKGDLVAGYVNQTSIKTAKKIKEARGGILFVDEAYQLTQALQKGQADFSGEAIDEMMKVMNDAGRKATTFVFAGYKKEMDEFVQYNAGLESRIKYRFHFDDYTVPELVTIIGIKMKKDGYMMDREAEAAIESIIEKNTTKEMRSRYNGRLTDNLLQWARDEMNSRLDANSHGDELVTYTKADFEAAIKKFSTNRPREKLDPSLLGGQEVFDQLKLWDLHEYAPVFIKHGYKQKMDLILLKAEADIKALGVVNEPDLRRAMQMVERCKAQHREISREMDKMYIDDEMPTIEVWLQANDLEEHAPTFREQKVDFVILGDLTYDDLKEMGFVDIGSRRKIDRAIKAWKEKREYLKADAIKAKMSALNEAATAHPPTADAARYLMGMPPPPTA</sequence>
<dbReference type="InterPro" id="IPR003959">
    <property type="entry name" value="ATPase_AAA_core"/>
</dbReference>
<accession>A0A7S4N2Q8</accession>
<feature type="domain" description="SAM" evidence="5">
    <location>
        <begin position="442"/>
        <end position="505"/>
    </location>
</feature>
<dbReference type="SMART" id="SM00382">
    <property type="entry name" value="AAA"/>
    <property type="match status" value="1"/>
</dbReference>